<dbReference type="EMBL" id="QFXC01000013">
    <property type="protein sequence ID" value="RDH81624.1"/>
    <property type="molecule type" value="Genomic_DNA"/>
</dbReference>
<dbReference type="GO" id="GO:0009253">
    <property type="term" value="P:peptidoglycan catabolic process"/>
    <property type="evidence" value="ECO:0007669"/>
    <property type="project" value="TreeGrafter"/>
</dbReference>
<dbReference type="Pfam" id="PF13406">
    <property type="entry name" value="SLT_2"/>
    <property type="match status" value="1"/>
</dbReference>
<feature type="domain" description="Transglycosylase SLT" evidence="3">
    <location>
        <begin position="31"/>
        <end position="332"/>
    </location>
</feature>
<comment type="caution">
    <text evidence="4">The sequence shown here is derived from an EMBL/GenBank/DDBJ whole genome shotgun (WGS) entry which is preliminary data.</text>
</comment>
<dbReference type="PANTHER" id="PTHR30163">
    <property type="entry name" value="MEMBRANE-BOUND LYTIC MUREIN TRANSGLYCOSYLASE B"/>
    <property type="match status" value="1"/>
</dbReference>
<reference evidence="4 5" key="1">
    <citation type="journal article" date="2018" name="ISME J.">
        <title>Endosymbiont genomes yield clues of tubeworm success.</title>
        <authorList>
            <person name="Li Y."/>
            <person name="Liles M.R."/>
            <person name="Halanych K.M."/>
        </authorList>
    </citation>
    <scope>NUCLEOTIDE SEQUENCE [LARGE SCALE GENOMIC DNA]</scope>
    <source>
        <strain evidence="4">A1464</strain>
    </source>
</reference>
<protein>
    <submittedName>
        <fullName evidence="4">Lytic murein transglycosylase B</fullName>
    </submittedName>
</protein>
<evidence type="ECO:0000313" key="5">
    <source>
        <dbReference type="Proteomes" id="UP000254266"/>
    </source>
</evidence>
<feature type="active site" evidence="1">
    <location>
        <position position="127"/>
    </location>
</feature>
<dbReference type="InterPro" id="IPR023346">
    <property type="entry name" value="Lysozyme-like_dom_sf"/>
</dbReference>
<feature type="signal peptide" evidence="2">
    <location>
        <begin position="1"/>
        <end position="26"/>
    </location>
</feature>
<dbReference type="InterPro" id="IPR011757">
    <property type="entry name" value="Lytic_transglycosylase_MltB"/>
</dbReference>
<dbReference type="InterPro" id="IPR031304">
    <property type="entry name" value="SLT_2"/>
</dbReference>
<dbReference type="FunFam" id="1.10.8.350:FF:000001">
    <property type="entry name" value="Lytic murein transglycosylase B"/>
    <property type="match status" value="1"/>
</dbReference>
<dbReference type="Gene3D" id="1.10.530.10">
    <property type="match status" value="1"/>
</dbReference>
<accession>A0A370DB70</accession>
<dbReference type="NCBIfam" id="TIGR02282">
    <property type="entry name" value="MltB"/>
    <property type="match status" value="1"/>
</dbReference>
<evidence type="ECO:0000256" key="1">
    <source>
        <dbReference type="PIRSR" id="PIRSR611757-1"/>
    </source>
</evidence>
<evidence type="ECO:0000256" key="2">
    <source>
        <dbReference type="SAM" id="SignalP"/>
    </source>
</evidence>
<name>A0A370DB70_9GAMM</name>
<dbReference type="AlphaFoldDB" id="A0A370DB70"/>
<keyword evidence="5" id="KW-1185">Reference proteome</keyword>
<evidence type="ECO:0000313" key="4">
    <source>
        <dbReference type="EMBL" id="RDH81624.1"/>
    </source>
</evidence>
<organism evidence="4 5">
    <name type="scientific">endosymbiont of Galathealinum brachiosum</name>
    <dbReference type="NCBI Taxonomy" id="2200906"/>
    <lineage>
        <taxon>Bacteria</taxon>
        <taxon>Pseudomonadati</taxon>
        <taxon>Pseudomonadota</taxon>
        <taxon>Gammaproteobacteria</taxon>
        <taxon>sulfur-oxidizing symbionts</taxon>
    </lineage>
</organism>
<dbReference type="GO" id="GO:0008933">
    <property type="term" value="F:peptidoglycan lytic transglycosylase activity"/>
    <property type="evidence" value="ECO:0007669"/>
    <property type="project" value="TreeGrafter"/>
</dbReference>
<dbReference type="SUPFAM" id="SSF53955">
    <property type="entry name" value="Lysozyme-like"/>
    <property type="match status" value="1"/>
</dbReference>
<evidence type="ECO:0000259" key="3">
    <source>
        <dbReference type="Pfam" id="PF13406"/>
    </source>
</evidence>
<dbReference type="CDD" id="cd13399">
    <property type="entry name" value="Slt35-like"/>
    <property type="match status" value="1"/>
</dbReference>
<proteinExistence type="predicted"/>
<dbReference type="PANTHER" id="PTHR30163:SF9">
    <property type="entry name" value="MEMBRANE-BOUND LYTIC MUREIN TRANSGLYCOSYLASE B"/>
    <property type="match status" value="1"/>
</dbReference>
<dbReference type="InterPro" id="IPR043426">
    <property type="entry name" value="MltB-like"/>
</dbReference>
<sequence>MKKLSMLKKLTVSTLFLCLLPVSVNASYTQREDVQQFIVKMHKEHGFDKTLMSKWMSGVEKQKTAIKAISRTAEGELTWGKYRKIFMTDSRINKGVKFWRDNAAVLARAEKEYGVPAEFLVAIIGVETYYGKRAGNYLVLDALTTLGFDYPIENTTQERRDRREKFFRKELVQFLLMTREEKLDPVSLKGSYAGAMGMPQFIPSSFRHYAVDFDGNGVRNFWKGSEDSIGSVANYFKKHGWVKNQPVASRASVKEASKKLGSKDVKPKKTVAEYKKAGVVPVDQFNSTERATLLKLNGKQGDEYWMTLNNFYVITRYNHSPLYAMAVYQLSQAVSEKYNAQLNANK</sequence>
<dbReference type="Gene3D" id="1.10.8.350">
    <property type="entry name" value="Bacterial muramidase"/>
    <property type="match status" value="1"/>
</dbReference>
<dbReference type="Proteomes" id="UP000254266">
    <property type="component" value="Unassembled WGS sequence"/>
</dbReference>
<feature type="chain" id="PRO_5016827369" evidence="2">
    <location>
        <begin position="27"/>
        <end position="346"/>
    </location>
</feature>
<keyword evidence="2" id="KW-0732">Signal</keyword>
<gene>
    <name evidence="4" type="primary">mltB</name>
    <name evidence="4" type="ORF">DIZ80_16265</name>
</gene>